<gene>
    <name evidence="1" type="ORF">G3M78_04570</name>
</gene>
<evidence type="ECO:0000313" key="1">
    <source>
        <dbReference type="EMBL" id="QPJ64702.1"/>
    </source>
</evidence>
<dbReference type="EMBL" id="CP048620">
    <property type="protein sequence ID" value="QPJ64702.1"/>
    <property type="molecule type" value="Genomic_DNA"/>
</dbReference>
<protein>
    <submittedName>
        <fullName evidence="1">DUF3619 family protein</fullName>
    </submittedName>
</protein>
<dbReference type="KEGG" id="nva:G3M78_04570"/>
<name>A0A7T0C1L0_9BACT</name>
<organism evidence="1 2">
    <name type="scientific">Candidatus Nitrohelix vancouverensis</name>
    <dbReference type="NCBI Taxonomy" id="2705534"/>
    <lineage>
        <taxon>Bacteria</taxon>
        <taxon>Pseudomonadati</taxon>
        <taxon>Nitrospinota/Tectimicrobiota group</taxon>
        <taxon>Nitrospinota</taxon>
        <taxon>Nitrospinia</taxon>
        <taxon>Nitrospinales</taxon>
        <taxon>Nitrospinaceae</taxon>
        <taxon>Candidatus Nitrohelix</taxon>
    </lineage>
</organism>
<sequence>MNDSQDSKLLKQIQNALNEGVDTMDADTRSRLSAVRRNAVKQSASPWRWLRWQPVQATGWATALALLVGVLYWQQPQTSMTGIEDLDLLASEDSLDLYEDLEFYAWVADEQVDAG</sequence>
<accession>A0A7T0C1L0</accession>
<dbReference type="Proteomes" id="UP000594464">
    <property type="component" value="Chromosome"/>
</dbReference>
<evidence type="ECO:0000313" key="2">
    <source>
        <dbReference type="Proteomes" id="UP000594464"/>
    </source>
</evidence>
<proteinExistence type="predicted"/>
<reference evidence="2" key="1">
    <citation type="submission" date="2020-02" db="EMBL/GenBank/DDBJ databases">
        <title>Genomic and physiological characterization of two novel Nitrospinaceae genera.</title>
        <authorList>
            <person name="Mueller A.J."/>
            <person name="Jung M.-Y."/>
            <person name="Strachan C.R."/>
            <person name="Herbold C.W."/>
            <person name="Kirkegaard R.H."/>
            <person name="Daims H."/>
        </authorList>
    </citation>
    <scope>NUCLEOTIDE SEQUENCE [LARGE SCALE GENOMIC DNA]</scope>
</reference>
<dbReference type="AlphaFoldDB" id="A0A7T0C1L0"/>